<feature type="non-terminal residue" evidence="1">
    <location>
        <position position="1"/>
    </location>
</feature>
<keyword evidence="2" id="KW-1185">Reference proteome</keyword>
<sequence>YAPSTGPPSLRGGGRNLESTTAAKVYAPVWDYRGKDIDNTDTSDFASFLAFIGPVPAPPTKMFRFGLADGLESSGVLEFLDIDFDNPGAAIDKALTNLQQSARTILCTSIADQRRNLPAGAFLQPNYIHLKSVLDAHIKLLSAYKEVECIEMPLAWVSLFRAEAVFPKVNINSEEDMEIILAQIAVWWGKDPGS</sequence>
<dbReference type="AlphaFoldDB" id="A0A9P6G893"/>
<reference evidence="1" key="1">
    <citation type="journal article" date="2020" name="Mol. Plant Microbe Interact.">
        <title>Genome Sequence of the Biocontrol Agent Coniothyrium minitans strain Conio (IMI 134523).</title>
        <authorList>
            <person name="Patel D."/>
            <person name="Shittu T.A."/>
            <person name="Baroncelli R."/>
            <person name="Muthumeenakshi S."/>
            <person name="Osborne T.H."/>
            <person name="Janganan T.K."/>
            <person name="Sreenivasaprasad S."/>
        </authorList>
    </citation>
    <scope>NUCLEOTIDE SEQUENCE</scope>
    <source>
        <strain evidence="1">Conio</strain>
    </source>
</reference>
<evidence type="ECO:0000313" key="2">
    <source>
        <dbReference type="Proteomes" id="UP000756921"/>
    </source>
</evidence>
<organism evidence="1 2">
    <name type="scientific">Paraphaeosphaeria minitans</name>
    <dbReference type="NCBI Taxonomy" id="565426"/>
    <lineage>
        <taxon>Eukaryota</taxon>
        <taxon>Fungi</taxon>
        <taxon>Dikarya</taxon>
        <taxon>Ascomycota</taxon>
        <taxon>Pezizomycotina</taxon>
        <taxon>Dothideomycetes</taxon>
        <taxon>Pleosporomycetidae</taxon>
        <taxon>Pleosporales</taxon>
        <taxon>Massarineae</taxon>
        <taxon>Didymosphaeriaceae</taxon>
        <taxon>Paraphaeosphaeria</taxon>
    </lineage>
</organism>
<comment type="caution">
    <text evidence="1">The sequence shown here is derived from an EMBL/GenBank/DDBJ whole genome shotgun (WGS) entry which is preliminary data.</text>
</comment>
<accession>A0A9P6G893</accession>
<evidence type="ECO:0000313" key="1">
    <source>
        <dbReference type="EMBL" id="KAF9730441.1"/>
    </source>
</evidence>
<proteinExistence type="predicted"/>
<dbReference type="Proteomes" id="UP000756921">
    <property type="component" value="Unassembled WGS sequence"/>
</dbReference>
<dbReference type="EMBL" id="WJXW01000014">
    <property type="protein sequence ID" value="KAF9730441.1"/>
    <property type="molecule type" value="Genomic_DNA"/>
</dbReference>
<name>A0A9P6G893_9PLEO</name>
<dbReference type="OrthoDB" id="3783329at2759"/>
<protein>
    <submittedName>
        <fullName evidence="1">Uncharacterized protein</fullName>
    </submittedName>
</protein>
<gene>
    <name evidence="1" type="ORF">PMIN01_11310</name>
</gene>